<reference evidence="2 3" key="1">
    <citation type="journal article" date="2015" name="Genome Biol. Evol.">
        <title>Comparative Genomics of a Bacterivorous Green Alga Reveals Evolutionary Causalities and Consequences of Phago-Mixotrophic Mode of Nutrition.</title>
        <authorList>
            <person name="Burns J.A."/>
            <person name="Paasch A."/>
            <person name="Narechania A."/>
            <person name="Kim E."/>
        </authorList>
    </citation>
    <scope>NUCLEOTIDE SEQUENCE [LARGE SCALE GENOMIC DNA]</scope>
    <source>
        <strain evidence="2 3">PLY_AMNH</strain>
    </source>
</reference>
<protein>
    <submittedName>
        <fullName evidence="2">Uncharacterized protein</fullName>
    </submittedName>
</protein>
<evidence type="ECO:0000256" key="1">
    <source>
        <dbReference type="SAM" id="MobiDB-lite"/>
    </source>
</evidence>
<comment type="caution">
    <text evidence="2">The sequence shown here is derived from an EMBL/GenBank/DDBJ whole genome shotgun (WGS) entry which is preliminary data.</text>
</comment>
<accession>A0AAE0FM50</accession>
<dbReference type="EMBL" id="LGRX02016342">
    <property type="protein sequence ID" value="KAK3262268.1"/>
    <property type="molecule type" value="Genomic_DNA"/>
</dbReference>
<organism evidence="2 3">
    <name type="scientific">Cymbomonas tetramitiformis</name>
    <dbReference type="NCBI Taxonomy" id="36881"/>
    <lineage>
        <taxon>Eukaryota</taxon>
        <taxon>Viridiplantae</taxon>
        <taxon>Chlorophyta</taxon>
        <taxon>Pyramimonadophyceae</taxon>
        <taxon>Pyramimonadales</taxon>
        <taxon>Pyramimonadaceae</taxon>
        <taxon>Cymbomonas</taxon>
    </lineage>
</organism>
<sequence>MVLALMLVQAIDSDDNERLHALCLLAGGKPEIVSDFSACSFGVGEDIDDDVGEYRQHCQPVDTSMGGFHLGGATQGPQHIQARHRRDYGPDCTAEGL</sequence>
<feature type="region of interest" description="Disordered" evidence="1">
    <location>
        <begin position="73"/>
        <end position="97"/>
    </location>
</feature>
<keyword evidence="3" id="KW-1185">Reference proteome</keyword>
<evidence type="ECO:0000313" key="2">
    <source>
        <dbReference type="EMBL" id="KAK3262268.1"/>
    </source>
</evidence>
<dbReference type="AlphaFoldDB" id="A0AAE0FM50"/>
<evidence type="ECO:0000313" key="3">
    <source>
        <dbReference type="Proteomes" id="UP001190700"/>
    </source>
</evidence>
<dbReference type="Proteomes" id="UP001190700">
    <property type="component" value="Unassembled WGS sequence"/>
</dbReference>
<gene>
    <name evidence="2" type="ORF">CYMTET_28865</name>
</gene>
<proteinExistence type="predicted"/>
<name>A0AAE0FM50_9CHLO</name>